<organism evidence="3 4">
    <name type="scientific">Fusarium longipes</name>
    <dbReference type="NCBI Taxonomy" id="694270"/>
    <lineage>
        <taxon>Eukaryota</taxon>
        <taxon>Fungi</taxon>
        <taxon>Dikarya</taxon>
        <taxon>Ascomycota</taxon>
        <taxon>Pezizomycotina</taxon>
        <taxon>Sordariomycetes</taxon>
        <taxon>Hypocreomycetidae</taxon>
        <taxon>Hypocreales</taxon>
        <taxon>Nectriaceae</taxon>
        <taxon>Fusarium</taxon>
    </lineage>
</organism>
<dbReference type="InterPro" id="IPR054448">
    <property type="entry name" value="HTH_put_ascomycetes"/>
</dbReference>
<dbReference type="OrthoDB" id="5082440at2759"/>
<feature type="region of interest" description="Disordered" evidence="1">
    <location>
        <begin position="396"/>
        <end position="428"/>
    </location>
</feature>
<evidence type="ECO:0000256" key="1">
    <source>
        <dbReference type="SAM" id="MobiDB-lite"/>
    </source>
</evidence>
<feature type="region of interest" description="Disordered" evidence="1">
    <location>
        <begin position="71"/>
        <end position="180"/>
    </location>
</feature>
<evidence type="ECO:0000313" key="4">
    <source>
        <dbReference type="Proteomes" id="UP000266234"/>
    </source>
</evidence>
<feature type="compositionally biased region" description="Basic and acidic residues" evidence="1">
    <location>
        <begin position="142"/>
        <end position="159"/>
    </location>
</feature>
<dbReference type="STRING" id="694270.A0A395SYV4"/>
<reference evidence="3 4" key="1">
    <citation type="journal article" date="2018" name="PLoS Pathog.">
        <title>Evolution of structural diversity of trichothecenes, a family of toxins produced by plant pathogenic and entomopathogenic fungi.</title>
        <authorList>
            <person name="Proctor R.H."/>
            <person name="McCormick S.P."/>
            <person name="Kim H.S."/>
            <person name="Cardoza R.E."/>
            <person name="Stanley A.M."/>
            <person name="Lindo L."/>
            <person name="Kelly A."/>
            <person name="Brown D.W."/>
            <person name="Lee T."/>
            <person name="Vaughan M.M."/>
            <person name="Alexander N.J."/>
            <person name="Busman M."/>
            <person name="Gutierrez S."/>
        </authorList>
    </citation>
    <scope>NUCLEOTIDE SEQUENCE [LARGE SCALE GENOMIC DNA]</scope>
    <source>
        <strain evidence="3 4">NRRL 20695</strain>
    </source>
</reference>
<accession>A0A395SYV4</accession>
<keyword evidence="4" id="KW-1185">Reference proteome</keyword>
<feature type="domain" description="Helix-turn-helix" evidence="2">
    <location>
        <begin position="457"/>
        <end position="501"/>
    </location>
</feature>
<feature type="compositionally biased region" description="Polar residues" evidence="1">
    <location>
        <begin position="397"/>
        <end position="416"/>
    </location>
</feature>
<protein>
    <recommendedName>
        <fullName evidence="2">Helix-turn-helix domain-containing protein</fullName>
    </recommendedName>
</protein>
<evidence type="ECO:0000259" key="2">
    <source>
        <dbReference type="Pfam" id="PF22943"/>
    </source>
</evidence>
<proteinExistence type="predicted"/>
<name>A0A395SYV4_9HYPO</name>
<gene>
    <name evidence="3" type="ORF">FLONG3_4477</name>
</gene>
<dbReference type="Proteomes" id="UP000266234">
    <property type="component" value="Unassembled WGS sequence"/>
</dbReference>
<evidence type="ECO:0000313" key="3">
    <source>
        <dbReference type="EMBL" id="RGP77427.1"/>
    </source>
</evidence>
<dbReference type="AlphaFoldDB" id="A0A395SYV4"/>
<sequence>MSTTAATEEKVLSRSRSSSRPKNRVGIAKKVEDSITVATGCSMASTAVEREHLSPNESTDTMTIVSQRLKIPHKQPSVNPKQSDEGPTYDLMALPQPTRVPADPQPSGKPPYDLSPNALASNQNLDERRGRPHVGLCQTKNTKWDKPNARNFAKSDRVFKKPTSRGRQAKKDVSRSANSPIVTDGNPVSYDFLVPSIAGRTIPYCNPSLVTTCPKPLTPVRMCDPELYLSYQINMARHLAYNGISGPYLVGDFLCDIYLADASFIKIACRKVDPHGHPFWCHMMTGERLQPQDGSKATGKPVALINGALCWMEDEKCKIIPPEWAFVDPHDVSFDPQILRDPTTVPQQLQFGEIETEIEGNEIGMNELDTIQADAADPDFPTGDFSRRLHQMGIADSNPTYSPSSTAATPFRSSAASGPHFTPTRSNPTLVALGARDRLQDEAEEDFANMGRDGRRFLDMRTLVDAMKFRDRGIPEKDIEAKLRIQPGLLSKLGQEKTFSHVTSPN</sequence>
<comment type="caution">
    <text evidence="3">The sequence shown here is derived from an EMBL/GenBank/DDBJ whole genome shotgun (WGS) entry which is preliminary data.</text>
</comment>
<feature type="region of interest" description="Disordered" evidence="1">
    <location>
        <begin position="1"/>
        <end position="27"/>
    </location>
</feature>
<dbReference type="Pfam" id="PF22943">
    <property type="entry name" value="HTH_68"/>
    <property type="match status" value="1"/>
</dbReference>
<dbReference type="EMBL" id="PXOG01000094">
    <property type="protein sequence ID" value="RGP77427.1"/>
    <property type="molecule type" value="Genomic_DNA"/>
</dbReference>